<evidence type="ECO:0000256" key="1">
    <source>
        <dbReference type="SAM" id="MobiDB-lite"/>
    </source>
</evidence>
<comment type="caution">
    <text evidence="2">The sequence shown here is derived from an EMBL/GenBank/DDBJ whole genome shotgun (WGS) entry which is preliminary data.</text>
</comment>
<evidence type="ECO:0000313" key="2">
    <source>
        <dbReference type="EMBL" id="TFJ94685.1"/>
    </source>
</evidence>
<proteinExistence type="predicted"/>
<dbReference type="EMBL" id="SRHY01000001">
    <property type="protein sequence ID" value="TFJ94685.1"/>
    <property type="molecule type" value="Genomic_DNA"/>
</dbReference>
<name>A0A4Y9AH01_9BACI</name>
<feature type="compositionally biased region" description="Polar residues" evidence="1">
    <location>
        <begin position="59"/>
        <end position="71"/>
    </location>
</feature>
<gene>
    <name evidence="2" type="ORF">E4U82_01875</name>
</gene>
<dbReference type="Proteomes" id="UP000298484">
    <property type="component" value="Unassembled WGS sequence"/>
</dbReference>
<organism evidence="2 3">
    <name type="scientific">Lentibacillus salicampi</name>
    <dbReference type="NCBI Taxonomy" id="175306"/>
    <lineage>
        <taxon>Bacteria</taxon>
        <taxon>Bacillati</taxon>
        <taxon>Bacillota</taxon>
        <taxon>Bacilli</taxon>
        <taxon>Bacillales</taxon>
        <taxon>Bacillaceae</taxon>
        <taxon>Lentibacillus</taxon>
    </lineage>
</organism>
<feature type="region of interest" description="Disordered" evidence="1">
    <location>
        <begin position="58"/>
        <end position="81"/>
    </location>
</feature>
<dbReference type="InterPro" id="IPR046118">
    <property type="entry name" value="DUF6115"/>
</dbReference>
<sequence>MLLLLSFLVHILTLAIIFLLFKQIQSVKQHNQQEWMKWMDTYLEDIKKENRHLEETLSGIASQPEKNMQPKTDSEPAVESNEQIADDFTPEVDHIADDSHMSLEAQVLQLHDERMTVENIARKLNCGKTEAELIIKINKQTHNNP</sequence>
<dbReference type="RefSeq" id="WP_167751292.1">
    <property type="nucleotide sequence ID" value="NZ_SRHY01000001.1"/>
</dbReference>
<reference evidence="2 3" key="1">
    <citation type="submission" date="2019-03" db="EMBL/GenBank/DDBJ databases">
        <title>Genome sequence of Lentibacillus salicampi ATCC BAA-719.</title>
        <authorList>
            <person name="Maclea K.S."/>
            <person name="Simoes Junior M."/>
        </authorList>
    </citation>
    <scope>NUCLEOTIDE SEQUENCE [LARGE SCALE GENOMIC DNA]</scope>
    <source>
        <strain evidence="2 3">ATCC BAA-719</strain>
    </source>
</reference>
<dbReference type="Pfam" id="PF19610">
    <property type="entry name" value="DUF6115"/>
    <property type="match status" value="1"/>
</dbReference>
<dbReference type="AlphaFoldDB" id="A0A4Y9AH01"/>
<evidence type="ECO:0008006" key="4">
    <source>
        <dbReference type="Google" id="ProtNLM"/>
    </source>
</evidence>
<accession>A0A4Y9AH01</accession>
<keyword evidence="3" id="KW-1185">Reference proteome</keyword>
<protein>
    <recommendedName>
        <fullName evidence="4">DUF2802 domain-containing protein</fullName>
    </recommendedName>
</protein>
<evidence type="ECO:0000313" key="3">
    <source>
        <dbReference type="Proteomes" id="UP000298484"/>
    </source>
</evidence>